<dbReference type="EnsemblMetazoa" id="tetur30g01960.1">
    <property type="protein sequence ID" value="tetur30g01960.1"/>
    <property type="gene ID" value="tetur30g01960"/>
</dbReference>
<accession>T1L0U4</accession>
<evidence type="ECO:0000256" key="3">
    <source>
        <dbReference type="ARBA" id="ARBA00022741"/>
    </source>
</evidence>
<evidence type="ECO:0000256" key="1">
    <source>
        <dbReference type="ARBA" id="ARBA00004141"/>
    </source>
</evidence>
<comment type="subcellular location">
    <subcellularLocation>
        <location evidence="1">Membrane</location>
        <topology evidence="1">Multi-pass membrane protein</topology>
    </subcellularLocation>
</comment>
<dbReference type="GO" id="GO:0005319">
    <property type="term" value="F:lipid transporter activity"/>
    <property type="evidence" value="ECO:0007669"/>
    <property type="project" value="TreeGrafter"/>
</dbReference>
<dbReference type="GO" id="GO:0005524">
    <property type="term" value="F:ATP binding"/>
    <property type="evidence" value="ECO:0007669"/>
    <property type="project" value="UniProtKB-KW"/>
</dbReference>
<dbReference type="CDD" id="cd03263">
    <property type="entry name" value="ABC_subfamily_A"/>
    <property type="match status" value="2"/>
</dbReference>
<dbReference type="OMA" id="MYLENIM"/>
<dbReference type="GO" id="GO:0016887">
    <property type="term" value="F:ATP hydrolysis activity"/>
    <property type="evidence" value="ECO:0007669"/>
    <property type="project" value="InterPro"/>
</dbReference>
<keyword evidence="4" id="KW-0067">ATP-binding</keyword>
<dbReference type="Pfam" id="PF12698">
    <property type="entry name" value="ABC2_membrane_3"/>
    <property type="match status" value="2"/>
</dbReference>
<feature type="transmembrane region" description="Helical" evidence="7">
    <location>
        <begin position="236"/>
        <end position="256"/>
    </location>
</feature>
<evidence type="ECO:0000313" key="10">
    <source>
        <dbReference type="Proteomes" id="UP000015104"/>
    </source>
</evidence>
<keyword evidence="3" id="KW-0547">Nucleotide-binding</keyword>
<dbReference type="InterPro" id="IPR003593">
    <property type="entry name" value="AAA+_ATPase"/>
</dbReference>
<dbReference type="Pfam" id="PF00005">
    <property type="entry name" value="ABC_tran"/>
    <property type="match status" value="2"/>
</dbReference>
<evidence type="ECO:0000256" key="7">
    <source>
        <dbReference type="SAM" id="Phobius"/>
    </source>
</evidence>
<dbReference type="KEGG" id="tut:107369055"/>
<name>T1L0U4_TETUR</name>
<evidence type="ECO:0000256" key="4">
    <source>
        <dbReference type="ARBA" id="ARBA00022840"/>
    </source>
</evidence>
<dbReference type="OrthoDB" id="6512918at2759"/>
<dbReference type="PROSITE" id="PS00211">
    <property type="entry name" value="ABC_TRANSPORTER_1"/>
    <property type="match status" value="2"/>
</dbReference>
<dbReference type="SMART" id="SM00382">
    <property type="entry name" value="AAA"/>
    <property type="match status" value="2"/>
</dbReference>
<dbReference type="InterPro" id="IPR026082">
    <property type="entry name" value="ABCA"/>
</dbReference>
<feature type="transmembrane region" description="Helical" evidence="7">
    <location>
        <begin position="276"/>
        <end position="302"/>
    </location>
</feature>
<feature type="transmembrane region" description="Helical" evidence="7">
    <location>
        <begin position="1166"/>
        <end position="1188"/>
    </location>
</feature>
<dbReference type="InterPro" id="IPR056264">
    <property type="entry name" value="R2_ABCA1-4-like"/>
</dbReference>
<evidence type="ECO:0000313" key="9">
    <source>
        <dbReference type="EnsemblMetazoa" id="tetur30g01960.1"/>
    </source>
</evidence>
<sequence>MTSLLWEQLKAMYKKDWLIRKRHWIVTLFELFLPILMVSIHLYSSPDKSELMPLSSLSPYSDRYIYNEGIFSCSLIKQLFYYSEIRNISDLLSPAVSQCRLRPVAEQSEHDLMKDWGDSVETILRTSPALFIHQLDLDKGIAYYTIGTGRLVYPGPWYHSFIPPSYETYVSLQSILNILLAAYPNQEKLTAGNFSYSYTDKLFDEGNPISEHYPDENYDRTAEPGKSPDIEYFYQAYAFLEVGFLYVSIIIARRIIQEKATNSKELLRIMGLSDLIYWISHFIDYYFLSIFHATAITMLYSISDNNPYPGWNAGLFWFNYIFASVSNILFTFAFSTILTHPIIGVLIVIVGRAGLSFLAFDAKTAKFNFLWISPKIWSCFLPEGQLHYSLYDIFYFGANRKVSWSDLFSSLNVADTISFRSIYLTAIVAWLAYLVLLWYLDACWPWQTGIPKPWYFPVSRFMRKSTNNESLAEMTQSYVLNEINGNADKNEAEPSDLKTAIQCINLYKTFGSEGNEKFAVNGINLNIYKGQITVLLGHNGAGKTTTMSMITGLLPPTSGKILVNGIDVHQDTATARRCIALCPQSDLFFEDLTVRENLELVTGLRGLSPQVKKHIIPLNIKRVNLTDKADTLASNLSGGMRRRLQLALALTTACETLILDEPTSGLDPESRRQLWNLLLELRKDLSILLTTHFMEEADALGDRIIIMASGKIECSGSSMFLKRRFGAGNSIIVAKDAWSFELNRLDQQIRLHFPNAFVTSENSEQVICQLSLDSDGSDKKSTSSLISLCDYLDSNLSTLGITSYSISVTTLEDVFLKVAEDDNEKRQTNIQMEDRLFEINKILDYTKLTGFSLTFQRLRGLVMKRVHYIKRHYKTIGFTIILPFMVILLTFIALHKLKSYVIDTYKDYPYPIDLNLKSIYGENAKAVIRASFKKSEPFIEAYRTIMKEAGIEVVEIKSSLSMDDYMKKSKQTGEQFMRENIIGIIEDPKSLKGFTVWYNPAASISFPLSVDAWTNTLIRTSNKTRSMSKVVTEYFPIPNRVSDQPETLSTVARIMSALFSPIAFSLISASYFLFPSTEAANKANLIQKMSGIKPPIFWFSHIIFDFSYHFIVSVMIVLGITLIDSFLLTSNDIFLSVCILILFYGLASIPLFYLFSFLPIEPDRGFTLLVTISLIGTLVGSGLAATLFDGEKIKLLYLFVGNLFPPFAMSFGLSKVYSHTTLILECHKYNACDPGNAISRDVCCDENLEYKKFEPFAWENDGILPEILALILASALYMLILILYDTNLHRFHYWYDSMGNSSSSSHQSQGEVEDDDVASEKYRVAQLITSGRVNSEALVVNKLSKDFDSLRAVDKISFAVNKAECFGLLGVNGAGKTTTFRMLTGDLMVTQGDAFVESYSLRKDLLNFQQSISYCPQFDALLDKLTPHETLTLFARIRGMPENKVKENVNYIITSTDLTRFTNTCNQNLSGGNKRKLSLAIAAIAKPKVMFLDEPTTGVDPASRRKIWSTLMHLRDTSGSSIVLTSHSMDECEALCSRIGIMARGNFKCLGSAQHLKQKFGQGYTLFIKINQEALKKDGEVARIQKFIKEKFPSAILRDFHQTILHYHVKNASARWGEMLRALEQGKSSLMIEDFTLTGTSLEQIFLSFAK</sequence>
<organism evidence="9 10">
    <name type="scientific">Tetranychus urticae</name>
    <name type="common">Two-spotted spider mite</name>
    <dbReference type="NCBI Taxonomy" id="32264"/>
    <lineage>
        <taxon>Eukaryota</taxon>
        <taxon>Metazoa</taxon>
        <taxon>Ecdysozoa</taxon>
        <taxon>Arthropoda</taxon>
        <taxon>Chelicerata</taxon>
        <taxon>Arachnida</taxon>
        <taxon>Acari</taxon>
        <taxon>Acariformes</taxon>
        <taxon>Trombidiformes</taxon>
        <taxon>Prostigmata</taxon>
        <taxon>Eleutherengona</taxon>
        <taxon>Raphignathae</taxon>
        <taxon>Tetranychoidea</taxon>
        <taxon>Tetranychidae</taxon>
        <taxon>Tetranychus</taxon>
    </lineage>
</organism>
<dbReference type="Pfam" id="PF23321">
    <property type="entry name" value="R1_ABCA1"/>
    <property type="match status" value="1"/>
</dbReference>
<protein>
    <recommendedName>
        <fullName evidence="8">ABC transporter domain-containing protein</fullName>
    </recommendedName>
</protein>
<proteinExistence type="predicted"/>
<dbReference type="PROSITE" id="PS50893">
    <property type="entry name" value="ABC_TRANSPORTER_2"/>
    <property type="match status" value="2"/>
</dbReference>
<feature type="transmembrane region" description="Helical" evidence="7">
    <location>
        <begin position="422"/>
        <end position="440"/>
    </location>
</feature>
<feature type="transmembrane region" description="Helical" evidence="7">
    <location>
        <begin position="875"/>
        <end position="894"/>
    </location>
</feature>
<dbReference type="GeneID" id="107369055"/>
<dbReference type="EMBL" id="CAEY01000869">
    <property type="status" value="NOT_ANNOTATED_CDS"/>
    <property type="molecule type" value="Genomic_DNA"/>
</dbReference>
<dbReference type="SUPFAM" id="SSF52540">
    <property type="entry name" value="P-loop containing nucleoside triphosphate hydrolases"/>
    <property type="match status" value="2"/>
</dbReference>
<dbReference type="GO" id="GO:0016020">
    <property type="term" value="C:membrane"/>
    <property type="evidence" value="ECO:0007669"/>
    <property type="project" value="UniProtKB-SubCell"/>
</dbReference>
<dbReference type="HOGENOM" id="CLU_000604_19_1_1"/>
<keyword evidence="5 7" id="KW-1133">Transmembrane helix</keyword>
<dbReference type="PANTHER" id="PTHR19229">
    <property type="entry name" value="ATP-BINDING CASSETTE TRANSPORTER SUBFAMILY A ABCA"/>
    <property type="match status" value="1"/>
</dbReference>
<evidence type="ECO:0000259" key="8">
    <source>
        <dbReference type="PROSITE" id="PS50893"/>
    </source>
</evidence>
<feature type="transmembrane region" description="Helical" evidence="7">
    <location>
        <begin position="1133"/>
        <end position="1154"/>
    </location>
</feature>
<feature type="transmembrane region" description="Helical" evidence="7">
    <location>
        <begin position="340"/>
        <end position="360"/>
    </location>
</feature>
<feature type="transmembrane region" description="Helical" evidence="7">
    <location>
        <begin position="24"/>
        <end position="44"/>
    </location>
</feature>
<dbReference type="InterPro" id="IPR013525">
    <property type="entry name" value="ABC2_TM"/>
</dbReference>
<dbReference type="Gene3D" id="3.40.50.300">
    <property type="entry name" value="P-loop containing nucleotide triphosphate hydrolases"/>
    <property type="match status" value="2"/>
</dbReference>
<reference evidence="10" key="1">
    <citation type="submission" date="2011-08" db="EMBL/GenBank/DDBJ databases">
        <authorList>
            <person name="Rombauts S."/>
        </authorList>
    </citation>
    <scope>NUCLEOTIDE SEQUENCE</scope>
    <source>
        <strain evidence="10">London</strain>
    </source>
</reference>
<dbReference type="InterPro" id="IPR003439">
    <property type="entry name" value="ABC_transporter-like_ATP-bd"/>
</dbReference>
<keyword evidence="6 7" id="KW-0472">Membrane</keyword>
<dbReference type="eggNOG" id="KOG0059">
    <property type="taxonomic scope" value="Eukaryota"/>
</dbReference>
<evidence type="ECO:0000256" key="2">
    <source>
        <dbReference type="ARBA" id="ARBA00022692"/>
    </source>
</evidence>
<evidence type="ECO:0000256" key="6">
    <source>
        <dbReference type="ARBA" id="ARBA00023136"/>
    </source>
</evidence>
<evidence type="ECO:0000256" key="5">
    <source>
        <dbReference type="ARBA" id="ARBA00022989"/>
    </source>
</evidence>
<dbReference type="FunFam" id="3.40.50.300:FF:000327">
    <property type="entry name" value="ATP-binding cassette sub-family A member 3"/>
    <property type="match status" value="1"/>
</dbReference>
<reference evidence="9" key="2">
    <citation type="submission" date="2015-06" db="UniProtKB">
        <authorList>
            <consortium name="EnsemblMetazoa"/>
        </authorList>
    </citation>
    <scope>IDENTIFICATION</scope>
</reference>
<dbReference type="GO" id="GO:0140359">
    <property type="term" value="F:ABC-type transporter activity"/>
    <property type="evidence" value="ECO:0007669"/>
    <property type="project" value="InterPro"/>
</dbReference>
<dbReference type="PANTHER" id="PTHR19229:SF250">
    <property type="entry name" value="ABC TRANSPORTER DOMAIN-CONTAINING PROTEIN-RELATED"/>
    <property type="match status" value="1"/>
</dbReference>
<dbReference type="Proteomes" id="UP000015104">
    <property type="component" value="Unassembled WGS sequence"/>
</dbReference>
<dbReference type="RefSeq" id="XP_025018030.1">
    <property type="nucleotide sequence ID" value="XM_025162262.1"/>
</dbReference>
<dbReference type="InterPro" id="IPR017871">
    <property type="entry name" value="ABC_transporter-like_CS"/>
</dbReference>
<keyword evidence="10" id="KW-1185">Reference proteome</keyword>
<feature type="transmembrane region" description="Helical" evidence="7">
    <location>
        <begin position="1263"/>
        <end position="1284"/>
    </location>
</feature>
<dbReference type="InterPro" id="IPR027417">
    <property type="entry name" value="P-loop_NTPase"/>
</dbReference>
<feature type="transmembrane region" description="Helical" evidence="7">
    <location>
        <begin position="314"/>
        <end position="334"/>
    </location>
</feature>
<feature type="domain" description="ABC transporter" evidence="8">
    <location>
        <begin position="1338"/>
        <end position="1569"/>
    </location>
</feature>
<feature type="transmembrane region" description="Helical" evidence="7">
    <location>
        <begin position="1195"/>
        <end position="1213"/>
    </location>
</feature>
<dbReference type="FunFam" id="3.40.50.300:FF:000933">
    <property type="entry name" value="ABC transporter A family member 7"/>
    <property type="match status" value="1"/>
</dbReference>
<keyword evidence="2 7" id="KW-0812">Transmembrane</keyword>
<feature type="transmembrane region" description="Helical" evidence="7">
    <location>
        <begin position="1096"/>
        <end position="1121"/>
    </location>
</feature>
<feature type="domain" description="ABC transporter" evidence="8">
    <location>
        <begin position="501"/>
        <end position="734"/>
    </location>
</feature>